<evidence type="ECO:0000256" key="1">
    <source>
        <dbReference type="SAM" id="MobiDB-lite"/>
    </source>
</evidence>
<feature type="compositionally biased region" description="Pro residues" evidence="1">
    <location>
        <begin position="96"/>
        <end position="106"/>
    </location>
</feature>
<name>A0A1I1MT81_9HYPH</name>
<dbReference type="EMBL" id="FOMB01000013">
    <property type="protein sequence ID" value="SFC88647.1"/>
    <property type="molecule type" value="Genomic_DNA"/>
</dbReference>
<dbReference type="Proteomes" id="UP000182258">
    <property type="component" value="Unassembled WGS sequence"/>
</dbReference>
<feature type="compositionally biased region" description="Polar residues" evidence="1">
    <location>
        <begin position="31"/>
        <end position="54"/>
    </location>
</feature>
<feature type="region of interest" description="Disordered" evidence="1">
    <location>
        <begin position="1"/>
        <end position="176"/>
    </location>
</feature>
<reference evidence="2 3" key="1">
    <citation type="submission" date="2016-10" db="EMBL/GenBank/DDBJ databases">
        <authorList>
            <person name="de Groot N.N."/>
        </authorList>
    </citation>
    <scope>NUCLEOTIDE SEQUENCE [LARGE SCALE GENOMIC DNA]</scope>
    <source>
        <strain evidence="2 3">CGMCC 1.10210</strain>
    </source>
</reference>
<proteinExistence type="predicted"/>
<gene>
    <name evidence="2" type="ORF">SAMN04488059_113108</name>
</gene>
<sequence length="176" mass="18797">MGAHRRPLSKTPTQPPPARGGARHPAYLPNKPQTRSDSSTSQGEARWGSITSPSAKPPPNLPLQGEEPDIQPTYQTSRKLDQIPPPLRGRRGGGPSPAPQQNPHPTSPCKGEEPDILPAHQMHPNPDGIPPPDRGRRGGGPSPPLTPTTPQTPPAPPKSRPKPPPPHPHSPTHRHC</sequence>
<organism evidence="2 3">
    <name type="scientific">Devosia psychrophila</name>
    <dbReference type="NCBI Taxonomy" id="728005"/>
    <lineage>
        <taxon>Bacteria</taxon>
        <taxon>Pseudomonadati</taxon>
        <taxon>Pseudomonadota</taxon>
        <taxon>Alphaproteobacteria</taxon>
        <taxon>Hyphomicrobiales</taxon>
        <taxon>Devosiaceae</taxon>
        <taxon>Devosia</taxon>
    </lineage>
</organism>
<feature type="compositionally biased region" description="Pro residues" evidence="1">
    <location>
        <begin position="141"/>
        <end position="169"/>
    </location>
</feature>
<protein>
    <submittedName>
        <fullName evidence="2">Uncharacterized protein</fullName>
    </submittedName>
</protein>
<dbReference type="AlphaFoldDB" id="A0A1I1MT81"/>
<evidence type="ECO:0000313" key="2">
    <source>
        <dbReference type="EMBL" id="SFC88647.1"/>
    </source>
</evidence>
<dbReference type="STRING" id="728005.SAMN04488059_113108"/>
<evidence type="ECO:0000313" key="3">
    <source>
        <dbReference type="Proteomes" id="UP000182258"/>
    </source>
</evidence>
<accession>A0A1I1MT81</accession>